<dbReference type="InterPro" id="IPR010510">
    <property type="entry name" value="FGF1-bd"/>
</dbReference>
<gene>
    <name evidence="8" type="primary">FGFBP3</name>
</gene>
<dbReference type="GO" id="GO:0005576">
    <property type="term" value="C:extracellular region"/>
    <property type="evidence" value="ECO:0007669"/>
    <property type="project" value="UniProtKB-SubCell"/>
</dbReference>
<dbReference type="GO" id="GO:0043117">
    <property type="term" value="P:positive regulation of vascular permeability"/>
    <property type="evidence" value="ECO:0007669"/>
    <property type="project" value="Ensembl"/>
</dbReference>
<accession>A0A8I5RA06</accession>
<proteinExistence type="inferred from homology"/>
<evidence type="ECO:0000256" key="7">
    <source>
        <dbReference type="SAM" id="MobiDB-lite"/>
    </source>
</evidence>
<keyword evidence="6" id="KW-0340">Growth factor binding</keyword>
<reference evidence="8 9" key="1">
    <citation type="submission" date="2012-03" db="EMBL/GenBank/DDBJ databases">
        <title>Whole Genome Assembly of Papio anubis.</title>
        <authorList>
            <person name="Liu Y.L."/>
            <person name="Abraham K.A."/>
            <person name="Akbar H.A."/>
            <person name="Ali S.A."/>
            <person name="Anosike U.A."/>
            <person name="Aqrawi P.A."/>
            <person name="Arias F.A."/>
            <person name="Attaway T.A."/>
            <person name="Awwad R.A."/>
            <person name="Babu C.B."/>
            <person name="Bandaranaike D.B."/>
            <person name="Battles P.B."/>
            <person name="Bell A.B."/>
            <person name="Beltran B.B."/>
            <person name="Berhane-Mersha D.B."/>
            <person name="Bess C.B."/>
            <person name="Bickham C.B."/>
            <person name="Bolden T.B."/>
            <person name="Carter K.C."/>
            <person name="Chau D.C."/>
            <person name="Chavez A.C."/>
            <person name="Clerc-Blankenburg K.C."/>
            <person name="Coyle M.C."/>
            <person name="Dao M.D."/>
            <person name="Davila M.L.D."/>
            <person name="Davy-Carroll L.D."/>
            <person name="Denson S.D."/>
            <person name="Dinh H.D."/>
            <person name="Fernandez S.F."/>
            <person name="Fernando P.F."/>
            <person name="Forbes L.F."/>
            <person name="Francis C.F."/>
            <person name="Francisco L.F."/>
            <person name="Fu Q.F."/>
            <person name="Garcia-Iii R.G."/>
            <person name="Garrett T.G."/>
            <person name="Gross S.G."/>
            <person name="Gubbala S.G."/>
            <person name="Hirani K.H."/>
            <person name="Hogues M.H."/>
            <person name="Hollins B.H."/>
            <person name="Jackson L.J."/>
            <person name="Javaid M.J."/>
            <person name="Jhangiani S.J."/>
            <person name="Johnson A.J."/>
            <person name="Johnson B.J."/>
            <person name="Jones J.J."/>
            <person name="Joshi V.J."/>
            <person name="Kalu J.K."/>
            <person name="Khan N.K."/>
            <person name="Korchina V.K."/>
            <person name="Kovar C.K."/>
            <person name="Lago L.L."/>
            <person name="Lara F.L."/>
            <person name="Le T.-K.L."/>
            <person name="Lee S.L."/>
            <person name="Legall-Iii F.L."/>
            <person name="Lemon S.L."/>
            <person name="Liu J.L."/>
            <person name="Liu Y.-S.L."/>
            <person name="Liyanage D.L."/>
            <person name="Lopez J.L."/>
            <person name="Lorensuhewa L.L."/>
            <person name="Mata R.M."/>
            <person name="Mathew T.M."/>
            <person name="Mercado C.M."/>
            <person name="Mercado I.M."/>
            <person name="Morales K.M."/>
            <person name="Morgan M.M."/>
            <person name="Munidasa M.M."/>
            <person name="Ngo D.N."/>
            <person name="Nguyen L.N."/>
            <person name="Nguyen T.N."/>
            <person name="Nguyen N.N."/>
            <person name="Obregon M.O."/>
            <person name="Okwuonu G.O."/>
            <person name="Ongeri F.O."/>
            <person name="Onwere C.O."/>
            <person name="Osifeso I.O."/>
            <person name="Parra A.P."/>
            <person name="Patil S.P."/>
            <person name="Perez A.P."/>
            <person name="Perez Y.P."/>
            <person name="Pham C.P."/>
            <person name="Pu L.-L.P."/>
            <person name="Puazo M.P."/>
            <person name="Quiroz J.Q."/>
            <person name="Rouhana J.R."/>
            <person name="Ruiz M.R."/>
            <person name="Ruiz S.-J.R."/>
            <person name="Saada N.S."/>
            <person name="Santibanez J.S."/>
            <person name="Scheel M.S."/>
            <person name="Schneider B.S."/>
            <person name="Simmons D.S."/>
            <person name="Sisson I.S."/>
            <person name="Tang L.-Y.T."/>
            <person name="Thornton R.T."/>
            <person name="Tisius J.T."/>
            <person name="Toledanes G.T."/>
            <person name="Trejos Z.T."/>
            <person name="Usmani K.U."/>
            <person name="Varghese R.V."/>
            <person name="Vattathil S.V."/>
            <person name="Vee V.V."/>
            <person name="Walker D.W."/>
            <person name="Weissenberger G.W."/>
            <person name="White C.W."/>
            <person name="Williams A.W."/>
            <person name="Woodworth J.W."/>
            <person name="Wright R.W."/>
            <person name="Zhu Y.Z."/>
            <person name="Han Y.H."/>
            <person name="Newsham I.N."/>
            <person name="Nazareth L.N."/>
            <person name="Worley K.W."/>
            <person name="Muzny D.M."/>
            <person name="Rogers J.R."/>
            <person name="Gibbs R.G."/>
        </authorList>
    </citation>
    <scope>NUCLEOTIDE SEQUENCE [LARGE SCALE GENOMIC DNA]</scope>
</reference>
<keyword evidence="9" id="KW-1185">Reference proteome</keyword>
<comment type="similarity">
    <text evidence="2">Belongs to the fibroblast growth factor-binding protein family.</text>
</comment>
<evidence type="ECO:0000256" key="2">
    <source>
        <dbReference type="ARBA" id="ARBA00008326"/>
    </source>
</evidence>
<organism evidence="8 9">
    <name type="scientific">Papio anubis</name>
    <name type="common">Olive baboon</name>
    <dbReference type="NCBI Taxonomy" id="9555"/>
    <lineage>
        <taxon>Eukaryota</taxon>
        <taxon>Metazoa</taxon>
        <taxon>Chordata</taxon>
        <taxon>Craniata</taxon>
        <taxon>Vertebrata</taxon>
        <taxon>Euteleostomi</taxon>
        <taxon>Mammalia</taxon>
        <taxon>Eutheria</taxon>
        <taxon>Euarchontoglires</taxon>
        <taxon>Primates</taxon>
        <taxon>Haplorrhini</taxon>
        <taxon>Catarrhini</taxon>
        <taxon>Cercopithecidae</taxon>
        <taxon>Cercopithecinae</taxon>
        <taxon>Papio</taxon>
    </lineage>
</organism>
<dbReference type="GO" id="GO:0007267">
    <property type="term" value="P:cell-cell signaling"/>
    <property type="evidence" value="ECO:0007669"/>
    <property type="project" value="TreeGrafter"/>
</dbReference>
<feature type="compositionally biased region" description="Low complexity" evidence="7">
    <location>
        <begin position="270"/>
        <end position="279"/>
    </location>
</feature>
<dbReference type="GeneTree" id="ENSGT00940000154372"/>
<keyword evidence="4" id="KW-0732">Signal</keyword>
<feature type="region of interest" description="Disordered" evidence="7">
    <location>
        <begin position="72"/>
        <end position="93"/>
    </location>
</feature>
<dbReference type="Ensembl" id="ENSPANT00000067279.1">
    <property type="protein sequence ID" value="ENSPANP00000060647.1"/>
    <property type="gene ID" value="ENSPANG00000045162.1"/>
</dbReference>
<evidence type="ECO:0000256" key="4">
    <source>
        <dbReference type="ARBA" id="ARBA00022729"/>
    </source>
</evidence>
<dbReference type="Proteomes" id="UP000028761">
    <property type="component" value="Chromosome 11"/>
</dbReference>
<protein>
    <submittedName>
        <fullName evidence="8">Fibroblast growth factor binding protein 3</fullName>
    </submittedName>
</protein>
<dbReference type="GO" id="GO:0017134">
    <property type="term" value="F:fibroblast growth factor binding"/>
    <property type="evidence" value="ECO:0007669"/>
    <property type="project" value="Ensembl"/>
</dbReference>
<dbReference type="GO" id="GO:0045743">
    <property type="term" value="P:positive regulation of fibroblast growth factor receptor signaling pathway"/>
    <property type="evidence" value="ECO:0007669"/>
    <property type="project" value="Ensembl"/>
</dbReference>
<evidence type="ECO:0000256" key="3">
    <source>
        <dbReference type="ARBA" id="ARBA00022525"/>
    </source>
</evidence>
<evidence type="ECO:0000256" key="6">
    <source>
        <dbReference type="ARBA" id="ARBA00023183"/>
    </source>
</evidence>
<dbReference type="RefSeq" id="XP_017818595.1">
    <property type="nucleotide sequence ID" value="XM_017963106.3"/>
</dbReference>
<dbReference type="OrthoDB" id="8803710at2759"/>
<feature type="region of interest" description="Disordered" evidence="7">
    <location>
        <begin position="236"/>
        <end position="323"/>
    </location>
</feature>
<evidence type="ECO:0000313" key="8">
    <source>
        <dbReference type="Ensembl" id="ENSPANP00000060647.1"/>
    </source>
</evidence>
<evidence type="ECO:0000313" key="9">
    <source>
        <dbReference type="Proteomes" id="UP000028761"/>
    </source>
</evidence>
<dbReference type="CTD" id="143282"/>
<comment type="subcellular location">
    <subcellularLocation>
        <location evidence="1">Secreted</location>
    </subcellularLocation>
</comment>
<dbReference type="OMA" id="QCAYRGE"/>
<dbReference type="AlphaFoldDB" id="A0A8I5RA06"/>
<dbReference type="GeneID" id="101004578"/>
<keyword evidence="3" id="KW-0964">Secreted</keyword>
<dbReference type="PANTHER" id="PTHR15258:SF3">
    <property type="entry name" value="FIBROBLAST GROWTH FACTOR-BINDING PROTEIN 3"/>
    <property type="match status" value="1"/>
</dbReference>
<reference evidence="8" key="3">
    <citation type="submission" date="2025-09" db="UniProtKB">
        <authorList>
            <consortium name="Ensembl"/>
        </authorList>
    </citation>
    <scope>IDENTIFICATION</scope>
</reference>
<dbReference type="Pfam" id="PF06473">
    <property type="entry name" value="FGF-BP1"/>
    <property type="match status" value="1"/>
</dbReference>
<sequence length="347" mass="37385">MHTWFESDYLDSKQFPQESSSEGLLAGCSFQKVCGRVVRRCMCLGKALRLAQLVLSLPLSAGPGNALCLVQPRQTRSEKSGARKPRSMSPPRLRASLSPSLLLLLLLSGCLLAAARREKGAASNVVEPVPGPTGGSSGRFLSPEQHACRWQLLLPAPGAAAGSELALRCQSPDGARHQCAYRGEPQRCVAYAARRAHFWKQVLGGLRKKRRPCHDPTPLQARLCAGKKGHGAELRLVPRTSPPARPSAAGFAGESKPRARSRGRPRERTPGPAAGTTPPQSAPPKENPSERKTNGGKRKAALVPNEERPMGTGPDPDGLDGNAELTETYCAEKWHSLCNFFVNFWNG</sequence>
<keyword evidence="5" id="KW-1015">Disulfide bond</keyword>
<name>A0A8I5RA06_PAPAN</name>
<reference evidence="8" key="2">
    <citation type="submission" date="2025-08" db="UniProtKB">
        <authorList>
            <consortium name="Ensembl"/>
        </authorList>
    </citation>
    <scope>IDENTIFICATION</scope>
</reference>
<dbReference type="PANTHER" id="PTHR15258">
    <property type="entry name" value="FGF BINDING PROTEIN-RELATED"/>
    <property type="match status" value="1"/>
</dbReference>
<evidence type="ECO:0000256" key="5">
    <source>
        <dbReference type="ARBA" id="ARBA00023157"/>
    </source>
</evidence>
<evidence type="ECO:0000256" key="1">
    <source>
        <dbReference type="ARBA" id="ARBA00004613"/>
    </source>
</evidence>
<dbReference type="GO" id="GO:0008201">
    <property type="term" value="F:heparin binding"/>
    <property type="evidence" value="ECO:0007669"/>
    <property type="project" value="Ensembl"/>
</dbReference>